<organism evidence="1 2">
    <name type="scientific">Aquimarina atlantica</name>
    <dbReference type="NCBI Taxonomy" id="1317122"/>
    <lineage>
        <taxon>Bacteria</taxon>
        <taxon>Pseudomonadati</taxon>
        <taxon>Bacteroidota</taxon>
        <taxon>Flavobacteriia</taxon>
        <taxon>Flavobacteriales</taxon>
        <taxon>Flavobacteriaceae</taxon>
        <taxon>Aquimarina</taxon>
    </lineage>
</organism>
<reference evidence="1 2" key="1">
    <citation type="submission" date="2014-04" db="EMBL/GenBank/DDBJ databases">
        <title>Aquimarina sp. 22II-S11-z7 Genome Sequencing.</title>
        <authorList>
            <person name="Lai Q."/>
        </authorList>
    </citation>
    <scope>NUCLEOTIDE SEQUENCE [LARGE SCALE GENOMIC DNA]</scope>
    <source>
        <strain evidence="1 2">22II-S11-z7</strain>
    </source>
</reference>
<evidence type="ECO:0008006" key="3">
    <source>
        <dbReference type="Google" id="ProtNLM"/>
    </source>
</evidence>
<dbReference type="STRING" id="1317122.ATO12_22685"/>
<dbReference type="Pfam" id="PF16125">
    <property type="entry name" value="DUF4837"/>
    <property type="match status" value="1"/>
</dbReference>
<keyword evidence="2" id="KW-1185">Reference proteome</keyword>
<dbReference type="eggNOG" id="COG0322">
    <property type="taxonomic scope" value="Bacteria"/>
</dbReference>
<proteinExistence type="predicted"/>
<name>A0A023BQJ1_9FLAO</name>
<protein>
    <recommendedName>
        <fullName evidence="3">Group I intron homing endonuclease</fullName>
    </recommendedName>
</protein>
<gene>
    <name evidence="1" type="ORF">ATO12_22685</name>
</gene>
<dbReference type="EMBL" id="AQRA01000008">
    <property type="protein sequence ID" value="EZH72261.1"/>
    <property type="molecule type" value="Genomic_DNA"/>
</dbReference>
<sequence length="332" mass="37945">MRKLSLAIICLLCIFSCTEEVKKEKAQKSQESMAHSNGRINHLSVVVDNELWNSNVGDTIRKYFGAEVPGLPQEEPLFTLRQIPMEAFTGLTKQSRIFLWIKKEDGAENKYGLLKNKFSNPQIGAVISGATDDDITSLIREKHEMIVSKYKSLETKEKQAIIKKSLERIPQLQEKLGITLNIPSAYRIAIEEDKFFWIRKNIKHGSMNLMIYELPLGTVTKDSNTVSSIIKMRDSIGTVKIPTPEVGHFITEEAYAPYLYEIELDNRFTFETKGTWEIKDRFMAGPFVNYAIEDIANNRLMVLEGFVFAPSVSKRDNMFELEAIIKSITFDK</sequence>
<dbReference type="OrthoDB" id="1115230at2"/>
<dbReference type="AlphaFoldDB" id="A0A023BQJ1"/>
<evidence type="ECO:0000313" key="2">
    <source>
        <dbReference type="Proteomes" id="UP000023541"/>
    </source>
</evidence>
<accession>A0A023BQJ1</accession>
<evidence type="ECO:0000313" key="1">
    <source>
        <dbReference type="EMBL" id="EZH72261.1"/>
    </source>
</evidence>
<dbReference type="RefSeq" id="WP_034244609.1">
    <property type="nucleotide sequence ID" value="NZ_AQRA01000008.1"/>
</dbReference>
<dbReference type="Proteomes" id="UP000023541">
    <property type="component" value="Unassembled WGS sequence"/>
</dbReference>
<comment type="caution">
    <text evidence="1">The sequence shown here is derived from an EMBL/GenBank/DDBJ whole genome shotgun (WGS) entry which is preliminary data.</text>
</comment>
<dbReference type="InterPro" id="IPR032286">
    <property type="entry name" value="DUF4837"/>
</dbReference>